<gene>
    <name evidence="1" type="ORF">ACFFJK_14240</name>
</gene>
<evidence type="ECO:0000313" key="2">
    <source>
        <dbReference type="Proteomes" id="UP001589773"/>
    </source>
</evidence>
<comment type="caution">
    <text evidence="1">The sequence shown here is derived from an EMBL/GenBank/DDBJ whole genome shotgun (WGS) entry which is preliminary data.</text>
</comment>
<evidence type="ECO:0000313" key="1">
    <source>
        <dbReference type="EMBL" id="MFC0253055.1"/>
    </source>
</evidence>
<dbReference type="Proteomes" id="UP001589773">
    <property type="component" value="Unassembled WGS sequence"/>
</dbReference>
<dbReference type="RefSeq" id="WP_379679997.1">
    <property type="nucleotide sequence ID" value="NZ_JBHLWP010000013.1"/>
</dbReference>
<name>A0ABV6FJ59_9BURK</name>
<reference evidence="1 2" key="1">
    <citation type="submission" date="2024-09" db="EMBL/GenBank/DDBJ databases">
        <authorList>
            <person name="Sun Q."/>
            <person name="Mori K."/>
        </authorList>
    </citation>
    <scope>NUCLEOTIDE SEQUENCE [LARGE SCALE GENOMIC DNA]</scope>
    <source>
        <strain evidence="1 2">CCM 7792</strain>
    </source>
</reference>
<dbReference type="EMBL" id="JBHLWP010000013">
    <property type="protein sequence ID" value="MFC0253055.1"/>
    <property type="molecule type" value="Genomic_DNA"/>
</dbReference>
<organism evidence="1 2">
    <name type="scientific">Massilia consociata</name>
    <dbReference type="NCBI Taxonomy" id="760117"/>
    <lineage>
        <taxon>Bacteria</taxon>
        <taxon>Pseudomonadati</taxon>
        <taxon>Pseudomonadota</taxon>
        <taxon>Betaproteobacteria</taxon>
        <taxon>Burkholderiales</taxon>
        <taxon>Oxalobacteraceae</taxon>
        <taxon>Telluria group</taxon>
        <taxon>Massilia</taxon>
    </lineage>
</organism>
<proteinExistence type="predicted"/>
<protein>
    <submittedName>
        <fullName evidence="1">Uncharacterized protein</fullName>
    </submittedName>
</protein>
<accession>A0ABV6FJ59</accession>
<keyword evidence="2" id="KW-1185">Reference proteome</keyword>
<sequence>MSHTLPASAHVASTALDFILRLVRRPAPAAADTGDVWVLYSMHRGGDSVSPAVLRKLADGAASR</sequence>